<evidence type="ECO:0000256" key="2">
    <source>
        <dbReference type="ARBA" id="ARBA00022556"/>
    </source>
</evidence>
<comment type="subunit">
    <text evidence="6">Homotrimer.</text>
</comment>
<dbReference type="PANTHER" id="PTHR43480:SF1">
    <property type="entry name" value="ACYL-[ACYL-CARRIER-PROTEIN]--UDP-N-ACETYLGLUCOSAMINE O-ACYLTRANSFERASE, MITOCHONDRIAL-RELATED"/>
    <property type="match status" value="1"/>
</dbReference>
<accession>A0A251XBJ1</accession>
<evidence type="ECO:0000313" key="8">
    <source>
        <dbReference type="EMBL" id="OUD15739.1"/>
    </source>
</evidence>
<keyword evidence="1 6" id="KW-0444">Lipid biosynthesis</keyword>
<dbReference type="InterPro" id="IPR001451">
    <property type="entry name" value="Hexapep"/>
</dbReference>
<evidence type="ECO:0000256" key="6">
    <source>
        <dbReference type="HAMAP-Rule" id="MF_00387"/>
    </source>
</evidence>
<dbReference type="NCBIfam" id="TIGR01852">
    <property type="entry name" value="lipid_A_lpxA"/>
    <property type="match status" value="1"/>
</dbReference>
<evidence type="ECO:0000256" key="5">
    <source>
        <dbReference type="ARBA" id="ARBA00023315"/>
    </source>
</evidence>
<dbReference type="InterPro" id="IPR010137">
    <property type="entry name" value="Lipid_A_LpxA"/>
</dbReference>
<keyword evidence="6" id="KW-0677">Repeat</keyword>
<protein>
    <recommendedName>
        <fullName evidence="6">Acyl-[acyl-carrier-protein]--UDP-N-acetylglucosamine O-acyltransferase</fullName>
        <shortName evidence="6">UDP-N-acetylglucosamine acyltransferase</shortName>
        <ecNumber evidence="6">2.3.1.129</ecNumber>
    </recommendedName>
</protein>
<comment type="caution">
    <text evidence="8">The sequence shown here is derived from an EMBL/GenBank/DDBJ whole genome shotgun (WGS) entry which is preliminary data.</text>
</comment>
<dbReference type="GO" id="GO:0008780">
    <property type="term" value="F:acyl-[acyl-carrier-protein]-UDP-N-acetylglucosamine O-acyltransferase activity"/>
    <property type="evidence" value="ECO:0007669"/>
    <property type="project" value="UniProtKB-UniRule"/>
</dbReference>
<evidence type="ECO:0000256" key="4">
    <source>
        <dbReference type="ARBA" id="ARBA00023098"/>
    </source>
</evidence>
<gene>
    <name evidence="6" type="primary">lpxA</name>
    <name evidence="8" type="ORF">TPSD3_04300</name>
</gene>
<keyword evidence="5 6" id="KW-0012">Acyltransferase</keyword>
<comment type="similarity">
    <text evidence="6">Belongs to the transferase hexapeptide repeat family. LpxA subfamily.</text>
</comment>
<comment type="catalytic activity">
    <reaction evidence="6">
        <text>a (3R)-hydroxyacyl-[ACP] + UDP-N-acetyl-alpha-D-glucosamine = a UDP-3-O-[(3R)-3-hydroxyacyl]-N-acetyl-alpha-D-glucosamine + holo-[ACP]</text>
        <dbReference type="Rhea" id="RHEA:67812"/>
        <dbReference type="Rhea" id="RHEA-COMP:9685"/>
        <dbReference type="Rhea" id="RHEA-COMP:9945"/>
        <dbReference type="ChEBI" id="CHEBI:57705"/>
        <dbReference type="ChEBI" id="CHEBI:64479"/>
        <dbReference type="ChEBI" id="CHEBI:78827"/>
        <dbReference type="ChEBI" id="CHEBI:173225"/>
        <dbReference type="EC" id="2.3.1.129"/>
    </reaction>
</comment>
<comment type="pathway">
    <text evidence="6">Glycolipid biosynthesis; lipid IV(A) biosynthesis; lipid IV(A) from (3R)-3-hydroxytetradecanoyl-[acyl-carrier-protein] and UDP-N-acetyl-alpha-D-glucosamine: step 1/6.</text>
</comment>
<comment type="subcellular location">
    <subcellularLocation>
        <location evidence="6">Cytoplasm</location>
    </subcellularLocation>
</comment>
<dbReference type="PIRSF" id="PIRSF000456">
    <property type="entry name" value="UDP-GlcNAc_acltr"/>
    <property type="match status" value="1"/>
</dbReference>
<evidence type="ECO:0000313" key="9">
    <source>
        <dbReference type="Proteomes" id="UP000194798"/>
    </source>
</evidence>
<dbReference type="InterPro" id="IPR011004">
    <property type="entry name" value="Trimer_LpxA-like_sf"/>
</dbReference>
<dbReference type="CDD" id="cd03351">
    <property type="entry name" value="LbH_UDP-GlcNAc_AT"/>
    <property type="match status" value="1"/>
</dbReference>
<dbReference type="InterPro" id="IPR037157">
    <property type="entry name" value="Acetyltransf_C_sf"/>
</dbReference>
<dbReference type="AlphaFoldDB" id="A0A251XBJ1"/>
<name>A0A251XBJ1_9GAMM</name>
<dbReference type="GO" id="GO:0016020">
    <property type="term" value="C:membrane"/>
    <property type="evidence" value="ECO:0007669"/>
    <property type="project" value="GOC"/>
</dbReference>
<dbReference type="Pfam" id="PF00132">
    <property type="entry name" value="Hexapep"/>
    <property type="match status" value="2"/>
</dbReference>
<dbReference type="GO" id="GO:0005737">
    <property type="term" value="C:cytoplasm"/>
    <property type="evidence" value="ECO:0007669"/>
    <property type="project" value="UniProtKB-SubCell"/>
</dbReference>
<sequence length="278" mass="30679">MYEKRFAESQRFATERVANLIHPTAIIDPSAELDPSVVVGAYSVIGAGVQIGANTCIEPHVVIKGPTRIGADNHIYQFASLGDNPQDKKYAGEENTFLEIGDRNEIREYCTMNRGTVQGGGITKVGNDNWIMAYTHIAHDCIVGNHTIFANGASAAGHVRIDDHVILGGFTGIHQFCWLGAHSFMGAGSIIFKDVPPYVMVWGNRAEPYGINKEGLKRRGFDNDTIGTLHQAYKLIYKKNLTTPQAIEQLTLLQQETHCEALFPLVEFLQHSTRGIVR</sequence>
<keyword evidence="9" id="KW-1185">Reference proteome</keyword>
<dbReference type="EMBL" id="MSLT01000006">
    <property type="protein sequence ID" value="OUD15739.1"/>
    <property type="molecule type" value="Genomic_DNA"/>
</dbReference>
<keyword evidence="6" id="KW-0963">Cytoplasm</keyword>
<evidence type="ECO:0000259" key="7">
    <source>
        <dbReference type="Pfam" id="PF13720"/>
    </source>
</evidence>
<evidence type="ECO:0000256" key="1">
    <source>
        <dbReference type="ARBA" id="ARBA00022516"/>
    </source>
</evidence>
<keyword evidence="4 6" id="KW-0443">Lipid metabolism</keyword>
<keyword evidence="2 6" id="KW-0441">Lipid A biosynthesis</keyword>
<comment type="function">
    <text evidence="6">Involved in the biosynthesis of lipid A, a phosphorylated glycolipid that anchors the lipopolysaccharide to the outer membrane of the cell.</text>
</comment>
<dbReference type="Gene3D" id="1.20.1180.10">
    <property type="entry name" value="Udp N-acetylglucosamine O-acyltransferase, C-terminal domain"/>
    <property type="match status" value="1"/>
</dbReference>
<dbReference type="HAMAP" id="MF_00387">
    <property type="entry name" value="LpxA"/>
    <property type="match status" value="1"/>
</dbReference>
<dbReference type="Proteomes" id="UP000194798">
    <property type="component" value="Unassembled WGS sequence"/>
</dbReference>
<evidence type="ECO:0000256" key="3">
    <source>
        <dbReference type="ARBA" id="ARBA00022679"/>
    </source>
</evidence>
<dbReference type="Pfam" id="PF13720">
    <property type="entry name" value="Acetyltransf_11"/>
    <property type="match status" value="1"/>
</dbReference>
<dbReference type="GO" id="GO:0009245">
    <property type="term" value="P:lipid A biosynthetic process"/>
    <property type="evidence" value="ECO:0007669"/>
    <property type="project" value="UniProtKB-UniRule"/>
</dbReference>
<dbReference type="UniPathway" id="UPA00359">
    <property type="reaction ID" value="UER00477"/>
</dbReference>
<reference evidence="8 9" key="1">
    <citation type="submission" date="2016-12" db="EMBL/GenBank/DDBJ databases">
        <title>Thioflexothrix psekupsii D3 genome sequencing and assembly.</title>
        <authorList>
            <person name="Fomenkov A."/>
            <person name="Vincze T."/>
            <person name="Grabovich M."/>
            <person name="Anton B.P."/>
            <person name="Dubinina G."/>
            <person name="Orlova M."/>
            <person name="Belousova E."/>
            <person name="Roberts R.J."/>
        </authorList>
    </citation>
    <scope>NUCLEOTIDE SEQUENCE [LARGE SCALE GENOMIC DNA]</scope>
    <source>
        <strain evidence="8">D3</strain>
    </source>
</reference>
<organism evidence="8 9">
    <name type="scientific">Thioflexithrix psekupsensis</name>
    <dbReference type="NCBI Taxonomy" id="1570016"/>
    <lineage>
        <taxon>Bacteria</taxon>
        <taxon>Pseudomonadati</taxon>
        <taxon>Pseudomonadota</taxon>
        <taxon>Gammaproteobacteria</taxon>
        <taxon>Thiotrichales</taxon>
        <taxon>Thioflexithrix</taxon>
    </lineage>
</organism>
<dbReference type="SUPFAM" id="SSF51161">
    <property type="entry name" value="Trimeric LpxA-like enzymes"/>
    <property type="match status" value="1"/>
</dbReference>
<dbReference type="NCBIfam" id="NF003657">
    <property type="entry name" value="PRK05289.1"/>
    <property type="match status" value="1"/>
</dbReference>
<feature type="domain" description="UDP N-acetylglucosamine O-acyltransferase C-terminal" evidence="7">
    <location>
        <begin position="194"/>
        <end position="277"/>
    </location>
</feature>
<keyword evidence="3 6" id="KW-0808">Transferase</keyword>
<dbReference type="InterPro" id="IPR029098">
    <property type="entry name" value="Acetyltransf_C"/>
</dbReference>
<proteinExistence type="inferred from homology"/>
<dbReference type="EC" id="2.3.1.129" evidence="6"/>
<dbReference type="PANTHER" id="PTHR43480">
    <property type="entry name" value="ACYL-[ACYL-CARRIER-PROTEIN]--UDP-N-ACETYLGLUCOSAMINE O-ACYLTRANSFERASE"/>
    <property type="match status" value="1"/>
</dbReference>
<dbReference type="Gene3D" id="2.160.10.10">
    <property type="entry name" value="Hexapeptide repeat proteins"/>
    <property type="match status" value="1"/>
</dbReference>